<evidence type="ECO:0000313" key="2">
    <source>
        <dbReference type="EMBL" id="KIM43643.1"/>
    </source>
</evidence>
<organism evidence="2 3">
    <name type="scientific">Hebeloma cylindrosporum</name>
    <dbReference type="NCBI Taxonomy" id="76867"/>
    <lineage>
        <taxon>Eukaryota</taxon>
        <taxon>Fungi</taxon>
        <taxon>Dikarya</taxon>
        <taxon>Basidiomycota</taxon>
        <taxon>Agaricomycotina</taxon>
        <taxon>Agaricomycetes</taxon>
        <taxon>Agaricomycetidae</taxon>
        <taxon>Agaricales</taxon>
        <taxon>Agaricineae</taxon>
        <taxon>Hymenogastraceae</taxon>
        <taxon>Hebeloma</taxon>
    </lineage>
</organism>
<evidence type="ECO:0000256" key="1">
    <source>
        <dbReference type="SAM" id="MobiDB-lite"/>
    </source>
</evidence>
<dbReference type="AlphaFoldDB" id="A0A0C2Y1E0"/>
<feature type="region of interest" description="Disordered" evidence="1">
    <location>
        <begin position="98"/>
        <end position="119"/>
    </location>
</feature>
<dbReference type="HOGENOM" id="CLU_1057910_0_0_1"/>
<dbReference type="Proteomes" id="UP000053424">
    <property type="component" value="Unassembled WGS sequence"/>
</dbReference>
<gene>
    <name evidence="2" type="ORF">M413DRAFT_25971</name>
</gene>
<accession>A0A0C2Y1E0</accession>
<feature type="region of interest" description="Disordered" evidence="1">
    <location>
        <begin position="1"/>
        <end position="68"/>
    </location>
</feature>
<feature type="compositionally biased region" description="Basic and acidic residues" evidence="1">
    <location>
        <begin position="34"/>
        <end position="44"/>
    </location>
</feature>
<dbReference type="EMBL" id="KN831775">
    <property type="protein sequence ID" value="KIM43643.1"/>
    <property type="molecule type" value="Genomic_DNA"/>
</dbReference>
<evidence type="ECO:0000313" key="3">
    <source>
        <dbReference type="Proteomes" id="UP000053424"/>
    </source>
</evidence>
<keyword evidence="3" id="KW-1185">Reference proteome</keyword>
<sequence length="263" mass="28475">MSPTHSVALASKGKSKASVLPPSRLPVLHSRSTSLEKRITDDALKPISKSSLPGHGPGKPGPSSFPAASKLLTMTAPTLATLTTSPITVTAFTAASTHDNERNLTPPIHPSENADEPSLEESNIRMLRLGMERGYTLSPMAHLWLELLKVPPMFLSPPTSGWEDIPLLEEAIIWDSVPSSQRDLAPLHTPATPRCASRFHLYCSNTQSVANTLLTPPSPSFNSPMHRFSTCIQNSISQALENGWAKSTLSGYLRHVTTSKHSY</sequence>
<reference evidence="3" key="2">
    <citation type="submission" date="2015-01" db="EMBL/GenBank/DDBJ databases">
        <title>Evolutionary Origins and Diversification of the Mycorrhizal Mutualists.</title>
        <authorList>
            <consortium name="DOE Joint Genome Institute"/>
            <consortium name="Mycorrhizal Genomics Consortium"/>
            <person name="Kohler A."/>
            <person name="Kuo A."/>
            <person name="Nagy L.G."/>
            <person name="Floudas D."/>
            <person name="Copeland A."/>
            <person name="Barry K.W."/>
            <person name="Cichocki N."/>
            <person name="Veneault-Fourrey C."/>
            <person name="LaButti K."/>
            <person name="Lindquist E.A."/>
            <person name="Lipzen A."/>
            <person name="Lundell T."/>
            <person name="Morin E."/>
            <person name="Murat C."/>
            <person name="Riley R."/>
            <person name="Ohm R."/>
            <person name="Sun H."/>
            <person name="Tunlid A."/>
            <person name="Henrissat B."/>
            <person name="Grigoriev I.V."/>
            <person name="Hibbett D.S."/>
            <person name="Martin F."/>
        </authorList>
    </citation>
    <scope>NUCLEOTIDE SEQUENCE [LARGE SCALE GENOMIC DNA]</scope>
    <source>
        <strain evidence="3">h7</strain>
    </source>
</reference>
<reference evidence="2 3" key="1">
    <citation type="submission" date="2014-04" db="EMBL/GenBank/DDBJ databases">
        <authorList>
            <consortium name="DOE Joint Genome Institute"/>
            <person name="Kuo A."/>
            <person name="Gay G."/>
            <person name="Dore J."/>
            <person name="Kohler A."/>
            <person name="Nagy L.G."/>
            <person name="Floudas D."/>
            <person name="Copeland A."/>
            <person name="Barry K.W."/>
            <person name="Cichocki N."/>
            <person name="Veneault-Fourrey C."/>
            <person name="LaButti K."/>
            <person name="Lindquist E.A."/>
            <person name="Lipzen A."/>
            <person name="Lundell T."/>
            <person name="Morin E."/>
            <person name="Murat C."/>
            <person name="Sun H."/>
            <person name="Tunlid A."/>
            <person name="Henrissat B."/>
            <person name="Grigoriev I.V."/>
            <person name="Hibbett D.S."/>
            <person name="Martin F."/>
            <person name="Nordberg H.P."/>
            <person name="Cantor M.N."/>
            <person name="Hua S.X."/>
        </authorList>
    </citation>
    <scope>NUCLEOTIDE SEQUENCE [LARGE SCALE GENOMIC DNA]</scope>
    <source>
        <strain evidence="3">h7</strain>
    </source>
</reference>
<proteinExistence type="predicted"/>
<protein>
    <submittedName>
        <fullName evidence="2">Uncharacterized protein</fullName>
    </submittedName>
</protein>
<name>A0A0C2Y1E0_HEBCY</name>